<evidence type="ECO:0000259" key="4">
    <source>
        <dbReference type="PROSITE" id="PS51071"/>
    </source>
</evidence>
<reference evidence="6 7" key="1">
    <citation type="submission" date="2018-07" db="EMBL/GenBank/DDBJ databases">
        <title>Genomic Encyclopedia of Type Strains, Phase III (KMG-III): the genomes of soil and plant-associated and newly described type strains.</title>
        <authorList>
            <person name="Whitman W."/>
        </authorList>
    </citation>
    <scope>NUCLEOTIDE SEQUENCE [LARGE SCALE GENOMIC DNA]</scope>
    <source>
        <strain evidence="6 7">31-25a</strain>
    </source>
</reference>
<dbReference type="InterPro" id="IPR036388">
    <property type="entry name" value="WH-like_DNA-bd_sf"/>
</dbReference>
<sequence length="297" mass="32826">MHREADDNERETRSGRNIIEIIRTMRAELRKSDRKVADVVLKDPQRILNATVGETATFAEVSQPTVLRFAMAIGCKGFQDFKIRLAQSLAFGTPATHSVLLETDDPETVAEKIFEYTMTSLDWARSHLDRAALHKAIDILANARTIEFFGFGASGIVAHDAQQKFPLFGVPCGAQLDSHQQIMIASMMKQGDVAFVISNTGTTRSIIEIARIARANGAAVICLTGSDSPLASYCDVALIVETLENTNMYTPTISRIAALVVIDILSTSVAMRRPLEDQARFHNMKRQLSDMRKVQTI</sequence>
<dbReference type="Gene3D" id="1.10.10.10">
    <property type="entry name" value="Winged helix-like DNA-binding domain superfamily/Winged helix DNA-binding domain"/>
    <property type="match status" value="1"/>
</dbReference>
<dbReference type="Pfam" id="PF01380">
    <property type="entry name" value="SIS"/>
    <property type="match status" value="1"/>
</dbReference>
<dbReference type="Pfam" id="PF01418">
    <property type="entry name" value="HTH_6"/>
    <property type="match status" value="1"/>
</dbReference>
<gene>
    <name evidence="6" type="ORF">C7476_11423</name>
</gene>
<keyword evidence="1" id="KW-0805">Transcription regulation</keyword>
<dbReference type="GO" id="GO:0003700">
    <property type="term" value="F:DNA-binding transcription factor activity"/>
    <property type="evidence" value="ECO:0007669"/>
    <property type="project" value="InterPro"/>
</dbReference>
<dbReference type="InterPro" id="IPR001347">
    <property type="entry name" value="SIS_dom"/>
</dbReference>
<protein>
    <submittedName>
        <fullName evidence="6">RpiR family transcriptional regulator</fullName>
    </submittedName>
</protein>
<feature type="domain" description="HTH rpiR-type" evidence="4">
    <location>
        <begin position="16"/>
        <end position="92"/>
    </location>
</feature>
<keyword evidence="7" id="KW-1185">Reference proteome</keyword>
<keyword evidence="3" id="KW-0804">Transcription</keyword>
<dbReference type="RefSeq" id="WP_114431706.1">
    <property type="nucleotide sequence ID" value="NZ_QPJM01000014.1"/>
</dbReference>
<dbReference type="GO" id="GO:0097367">
    <property type="term" value="F:carbohydrate derivative binding"/>
    <property type="evidence" value="ECO:0007669"/>
    <property type="project" value="InterPro"/>
</dbReference>
<evidence type="ECO:0000313" key="6">
    <source>
        <dbReference type="EMBL" id="RCW80309.1"/>
    </source>
</evidence>
<dbReference type="PANTHER" id="PTHR30514:SF1">
    <property type="entry name" value="HTH-TYPE TRANSCRIPTIONAL REGULATOR HEXR-RELATED"/>
    <property type="match status" value="1"/>
</dbReference>
<dbReference type="InterPro" id="IPR035472">
    <property type="entry name" value="RpiR-like_SIS"/>
</dbReference>
<name>A0A368YL24_9HYPH</name>
<dbReference type="PANTHER" id="PTHR30514">
    <property type="entry name" value="GLUCOKINASE"/>
    <property type="match status" value="1"/>
</dbReference>
<dbReference type="SUPFAM" id="SSF46689">
    <property type="entry name" value="Homeodomain-like"/>
    <property type="match status" value="1"/>
</dbReference>
<dbReference type="CDD" id="cd05013">
    <property type="entry name" value="SIS_RpiR"/>
    <property type="match status" value="1"/>
</dbReference>
<keyword evidence="2" id="KW-0238">DNA-binding</keyword>
<dbReference type="InterPro" id="IPR009057">
    <property type="entry name" value="Homeodomain-like_sf"/>
</dbReference>
<dbReference type="EMBL" id="QPJM01000014">
    <property type="protein sequence ID" value="RCW80309.1"/>
    <property type="molecule type" value="Genomic_DNA"/>
</dbReference>
<accession>A0A368YL24</accession>
<dbReference type="PROSITE" id="PS51071">
    <property type="entry name" value="HTH_RPIR"/>
    <property type="match status" value="1"/>
</dbReference>
<dbReference type="GO" id="GO:0003677">
    <property type="term" value="F:DNA binding"/>
    <property type="evidence" value="ECO:0007669"/>
    <property type="project" value="UniProtKB-KW"/>
</dbReference>
<dbReference type="SUPFAM" id="SSF53697">
    <property type="entry name" value="SIS domain"/>
    <property type="match status" value="1"/>
</dbReference>
<evidence type="ECO:0000259" key="5">
    <source>
        <dbReference type="PROSITE" id="PS51464"/>
    </source>
</evidence>
<feature type="domain" description="SIS" evidence="5">
    <location>
        <begin position="136"/>
        <end position="275"/>
    </location>
</feature>
<evidence type="ECO:0000313" key="7">
    <source>
        <dbReference type="Proteomes" id="UP000253324"/>
    </source>
</evidence>
<evidence type="ECO:0000256" key="2">
    <source>
        <dbReference type="ARBA" id="ARBA00023125"/>
    </source>
</evidence>
<organism evidence="6 7">
    <name type="scientific">Phyllobacterium bourgognense</name>
    <dbReference type="NCBI Taxonomy" id="314236"/>
    <lineage>
        <taxon>Bacteria</taxon>
        <taxon>Pseudomonadati</taxon>
        <taxon>Pseudomonadota</taxon>
        <taxon>Alphaproteobacteria</taxon>
        <taxon>Hyphomicrobiales</taxon>
        <taxon>Phyllobacteriaceae</taxon>
        <taxon>Phyllobacterium</taxon>
    </lineage>
</organism>
<dbReference type="Gene3D" id="3.40.50.10490">
    <property type="entry name" value="Glucose-6-phosphate isomerase like protein, domain 1"/>
    <property type="match status" value="1"/>
</dbReference>
<evidence type="ECO:0000256" key="3">
    <source>
        <dbReference type="ARBA" id="ARBA00023163"/>
    </source>
</evidence>
<dbReference type="InterPro" id="IPR000281">
    <property type="entry name" value="HTH_RpiR"/>
</dbReference>
<dbReference type="PROSITE" id="PS51464">
    <property type="entry name" value="SIS"/>
    <property type="match status" value="1"/>
</dbReference>
<dbReference type="GO" id="GO:1901135">
    <property type="term" value="P:carbohydrate derivative metabolic process"/>
    <property type="evidence" value="ECO:0007669"/>
    <property type="project" value="InterPro"/>
</dbReference>
<evidence type="ECO:0000256" key="1">
    <source>
        <dbReference type="ARBA" id="ARBA00023015"/>
    </source>
</evidence>
<proteinExistence type="predicted"/>
<dbReference type="Proteomes" id="UP000253324">
    <property type="component" value="Unassembled WGS sequence"/>
</dbReference>
<dbReference type="InterPro" id="IPR047640">
    <property type="entry name" value="RpiR-like"/>
</dbReference>
<comment type="caution">
    <text evidence="6">The sequence shown here is derived from an EMBL/GenBank/DDBJ whole genome shotgun (WGS) entry which is preliminary data.</text>
</comment>
<dbReference type="AlphaFoldDB" id="A0A368YL24"/>
<dbReference type="OrthoDB" id="8582409at2"/>
<dbReference type="InterPro" id="IPR046348">
    <property type="entry name" value="SIS_dom_sf"/>
</dbReference>